<dbReference type="EMBL" id="AYYO01000050">
    <property type="protein sequence ID" value="KRM54630.1"/>
    <property type="molecule type" value="Genomic_DNA"/>
</dbReference>
<comment type="caution">
    <text evidence="4">The sequence shown here is derived from an EMBL/GenBank/DDBJ whole genome shotgun (WGS) entry which is preliminary data.</text>
</comment>
<evidence type="ECO:0000313" key="4">
    <source>
        <dbReference type="EMBL" id="KRM54630.1"/>
    </source>
</evidence>
<dbReference type="InterPro" id="IPR052399">
    <property type="entry name" value="Phage_Baseplate_Assmbl_Protein"/>
</dbReference>
<feature type="domain" description="Baseplate J-like central" evidence="2">
    <location>
        <begin position="193"/>
        <end position="273"/>
    </location>
</feature>
<proteinExistence type="inferred from homology"/>
<comment type="similarity">
    <text evidence="1">Belongs to the Mu gp47/PBSX XkdT family.</text>
</comment>
<organism evidence="4 5">
    <name type="scientific">Lacticaseibacillus sharpeae JCM 1186 = DSM 20505</name>
    <dbReference type="NCBI Taxonomy" id="1291052"/>
    <lineage>
        <taxon>Bacteria</taxon>
        <taxon>Bacillati</taxon>
        <taxon>Bacillota</taxon>
        <taxon>Bacilli</taxon>
        <taxon>Lactobacillales</taxon>
        <taxon>Lactobacillaceae</taxon>
        <taxon>Lacticaseibacillus</taxon>
    </lineage>
</organism>
<name>A0A0R1ZSE9_9LACO</name>
<gene>
    <name evidence="4" type="ORF">FC18_GL002341</name>
</gene>
<evidence type="ECO:0000259" key="2">
    <source>
        <dbReference type="Pfam" id="PF26078"/>
    </source>
</evidence>
<dbReference type="Proteomes" id="UP000051679">
    <property type="component" value="Unassembled WGS sequence"/>
</dbReference>
<evidence type="ECO:0000256" key="1">
    <source>
        <dbReference type="ARBA" id="ARBA00038087"/>
    </source>
</evidence>
<dbReference type="OrthoDB" id="2554267at2"/>
<dbReference type="AlphaFoldDB" id="A0A0R1ZSE9"/>
<dbReference type="PANTHER" id="PTHR37829:SF3">
    <property type="entry name" value="PROTEIN JAYE-RELATED"/>
    <property type="match status" value="1"/>
</dbReference>
<accession>A0A0R1ZSE9</accession>
<feature type="domain" description="Baseplate J-like C-terminal" evidence="3">
    <location>
        <begin position="279"/>
        <end position="379"/>
    </location>
</feature>
<evidence type="ECO:0000259" key="3">
    <source>
        <dbReference type="Pfam" id="PF26079"/>
    </source>
</evidence>
<evidence type="ECO:0000313" key="5">
    <source>
        <dbReference type="Proteomes" id="UP000051679"/>
    </source>
</evidence>
<reference evidence="4 5" key="1">
    <citation type="journal article" date="2015" name="Genome Announc.">
        <title>Expanding the biotechnology potential of lactobacilli through comparative genomics of 213 strains and associated genera.</title>
        <authorList>
            <person name="Sun Z."/>
            <person name="Harris H.M."/>
            <person name="McCann A."/>
            <person name="Guo C."/>
            <person name="Argimon S."/>
            <person name="Zhang W."/>
            <person name="Yang X."/>
            <person name="Jeffery I.B."/>
            <person name="Cooney J.C."/>
            <person name="Kagawa T.F."/>
            <person name="Liu W."/>
            <person name="Song Y."/>
            <person name="Salvetti E."/>
            <person name="Wrobel A."/>
            <person name="Rasinkangas P."/>
            <person name="Parkhill J."/>
            <person name="Rea M.C."/>
            <person name="O'Sullivan O."/>
            <person name="Ritari J."/>
            <person name="Douillard F.P."/>
            <person name="Paul Ross R."/>
            <person name="Yang R."/>
            <person name="Briner A.E."/>
            <person name="Felis G.E."/>
            <person name="de Vos W.M."/>
            <person name="Barrangou R."/>
            <person name="Klaenhammer T.R."/>
            <person name="Caufield P.W."/>
            <person name="Cui Y."/>
            <person name="Zhang H."/>
            <person name="O'Toole P.W."/>
        </authorList>
    </citation>
    <scope>NUCLEOTIDE SEQUENCE [LARGE SCALE GENOMIC DNA]</scope>
    <source>
        <strain evidence="4 5">DSM 20505</strain>
    </source>
</reference>
<dbReference type="Pfam" id="PF26078">
    <property type="entry name" value="Baseplate_J_M"/>
    <property type="match status" value="1"/>
</dbReference>
<dbReference type="InterPro" id="IPR058531">
    <property type="entry name" value="Baseplate_J_M"/>
</dbReference>
<dbReference type="STRING" id="1291052.FC18_GL002341"/>
<dbReference type="RefSeq" id="WP_056976171.1">
    <property type="nucleotide sequence ID" value="NZ_AYYO01000050.1"/>
</dbReference>
<dbReference type="InterPro" id="IPR058530">
    <property type="entry name" value="Baseplate_J-like_C"/>
</dbReference>
<sequence length="380" mass="40241">MSPADLAASLEQYDYQYFIGEALKHVPAGFDTRQGSIIFDALAPVAYSYAEIVMKLHDLIMNGYVQTATNEFLDYRGQERGVERYLATNAIAAATFTDAQGAPVAVEVGDRFASIGAEPFFYTVSDVTAAGSAELTCESTGTGANHYVGQILPVTPNDALAMAAITEVTAPARDDEVDDEYRARIMAQYDTSSYGGNVADYEQMCASLKTVGAVQVYPTWQGGGTVKLVIVNNDFQPAATELIADVQEAIAPAPDQGGGYGLAPIGHVVTVVAPTARAINVGMTIQTDGSIDDAALQTQVAAAVEAYFDTVRKAWAKRSAKPIGYSVSVFRAQIMFAVLKIQGITNATDLVLDGQDEDVQLVESSTTSELPIVGTVTVNG</sequence>
<dbReference type="Pfam" id="PF26079">
    <property type="entry name" value="Baseplate_J_C"/>
    <property type="match status" value="1"/>
</dbReference>
<dbReference type="PATRIC" id="fig|1291052.5.peg.2415"/>
<protein>
    <submittedName>
        <fullName evidence="4">Baseplate J-like protein</fullName>
    </submittedName>
</protein>
<keyword evidence="5" id="KW-1185">Reference proteome</keyword>
<dbReference type="PANTHER" id="PTHR37829">
    <property type="entry name" value="PHAGE-LIKE ELEMENT PBSX PROTEIN XKDT"/>
    <property type="match status" value="1"/>
</dbReference>